<organism evidence="6 7">
    <name type="scientific">Mameliella alba</name>
    <dbReference type="NCBI Taxonomy" id="561184"/>
    <lineage>
        <taxon>Bacteria</taxon>
        <taxon>Pseudomonadati</taxon>
        <taxon>Pseudomonadota</taxon>
        <taxon>Alphaproteobacteria</taxon>
        <taxon>Rhodobacterales</taxon>
        <taxon>Roseobacteraceae</taxon>
        <taxon>Mameliella</taxon>
    </lineage>
</organism>
<proteinExistence type="inferred from homology"/>
<dbReference type="STRING" id="561184.SAMN05216376_101516"/>
<evidence type="ECO:0000256" key="1">
    <source>
        <dbReference type="ARBA" id="ARBA00010928"/>
    </source>
</evidence>
<evidence type="ECO:0000259" key="5">
    <source>
        <dbReference type="Pfam" id="PF22725"/>
    </source>
</evidence>
<dbReference type="InterPro" id="IPR055170">
    <property type="entry name" value="GFO_IDH_MocA-like_dom"/>
</dbReference>
<dbReference type="PATRIC" id="fig|1515334.3.peg.1307"/>
<protein>
    <submittedName>
        <fullName evidence="6">Putative glucose-fructose oxidoreductase oxidoreductase protein</fullName>
    </submittedName>
</protein>
<evidence type="ECO:0000259" key="4">
    <source>
        <dbReference type="Pfam" id="PF01408"/>
    </source>
</evidence>
<dbReference type="PRINTS" id="PR01775">
    <property type="entry name" value="GLFROXRDTASE"/>
</dbReference>
<comment type="caution">
    <text evidence="6">The sequence shown here is derived from an EMBL/GenBank/DDBJ whole genome shotgun (WGS) entry which is preliminary data.</text>
</comment>
<dbReference type="InterPro" id="IPR036291">
    <property type="entry name" value="NAD(P)-bd_dom_sf"/>
</dbReference>
<dbReference type="PANTHER" id="PTHR22604">
    <property type="entry name" value="OXIDOREDUCTASES"/>
    <property type="match status" value="1"/>
</dbReference>
<keyword evidence="2" id="KW-0560">Oxidoreductase</keyword>
<dbReference type="RefSeq" id="WP_043138818.1">
    <property type="nucleotide sequence ID" value="NZ_JSUQ01000004.1"/>
</dbReference>
<evidence type="ECO:0000256" key="2">
    <source>
        <dbReference type="ARBA" id="ARBA00023002"/>
    </source>
</evidence>
<sequence>MERVRYAVVGAGWISQIAFLPAVAQTDNSEVAAIVSGSTDAARKLADFHGIPEVLAYDAYDALLASDRIDAVYIALPNSLHADYTIRALKAGKHALVEKPLAPTVAECQAMIEASEVSGAYLMTAYRLHHEPGTIEVLERIRRGEIGDPRVFTSVFGFQSAPDNHRLRAEHWGGPLQDIGVYCLNAARHVFGDEPTEVAAMGSHGDGDPRFSEVEESVAVTLRFPRGRLAQFIASFGTDEQDSYTVLGTKGALDVSPAFRFETALALTQRAAGVPQDRVVASDCDHFGAQTAYFSDCIRRGQRPEDDGAEGLADVAIMRAIEEAMSTGQAQPVTLPPRPAHPGPDTLRRVPRTDHRLVL</sequence>
<evidence type="ECO:0000313" key="7">
    <source>
        <dbReference type="Proteomes" id="UP000030960"/>
    </source>
</evidence>
<dbReference type="Proteomes" id="UP000030960">
    <property type="component" value="Unassembled WGS sequence"/>
</dbReference>
<accession>A0A0B3SBL5</accession>
<dbReference type="InterPro" id="IPR008354">
    <property type="entry name" value="Glc-Fru_OxRdtase_bac"/>
</dbReference>
<feature type="compositionally biased region" description="Basic and acidic residues" evidence="3">
    <location>
        <begin position="346"/>
        <end position="359"/>
    </location>
</feature>
<dbReference type="InterPro" id="IPR050984">
    <property type="entry name" value="Gfo/Idh/MocA_domain"/>
</dbReference>
<dbReference type="GO" id="GO:0000166">
    <property type="term" value="F:nucleotide binding"/>
    <property type="evidence" value="ECO:0007669"/>
    <property type="project" value="InterPro"/>
</dbReference>
<dbReference type="Gene3D" id="3.30.360.10">
    <property type="entry name" value="Dihydrodipicolinate Reductase, domain 2"/>
    <property type="match status" value="1"/>
</dbReference>
<name>A0A0B3SBL5_9RHOB</name>
<dbReference type="SUPFAM" id="SSF55347">
    <property type="entry name" value="Glyceraldehyde-3-phosphate dehydrogenase-like, C-terminal domain"/>
    <property type="match status" value="1"/>
</dbReference>
<feature type="domain" description="Gfo/Idh/MocA-like oxidoreductase N-terminal" evidence="4">
    <location>
        <begin position="4"/>
        <end position="125"/>
    </location>
</feature>
<dbReference type="Pfam" id="PF01408">
    <property type="entry name" value="GFO_IDH_MocA"/>
    <property type="match status" value="1"/>
</dbReference>
<dbReference type="Gene3D" id="3.40.50.720">
    <property type="entry name" value="NAD(P)-binding Rossmann-like Domain"/>
    <property type="match status" value="1"/>
</dbReference>
<dbReference type="InterPro" id="IPR000683">
    <property type="entry name" value="Gfo/Idh/MocA-like_OxRdtase_N"/>
</dbReference>
<feature type="domain" description="GFO/IDH/MocA-like oxidoreductase" evidence="5">
    <location>
        <begin position="137"/>
        <end position="253"/>
    </location>
</feature>
<gene>
    <name evidence="6" type="ORF">OA50_01304</name>
</gene>
<feature type="region of interest" description="Disordered" evidence="3">
    <location>
        <begin position="326"/>
        <end position="359"/>
    </location>
</feature>
<dbReference type="GO" id="GO:0016491">
    <property type="term" value="F:oxidoreductase activity"/>
    <property type="evidence" value="ECO:0007669"/>
    <property type="project" value="UniProtKB-KW"/>
</dbReference>
<dbReference type="OrthoDB" id="9815825at2"/>
<comment type="similarity">
    <text evidence="1">Belongs to the Gfo/Idh/MocA family.</text>
</comment>
<dbReference type="AlphaFoldDB" id="A0A0B3SBL5"/>
<evidence type="ECO:0000256" key="3">
    <source>
        <dbReference type="SAM" id="MobiDB-lite"/>
    </source>
</evidence>
<dbReference type="PANTHER" id="PTHR22604:SF105">
    <property type="entry name" value="TRANS-1,2-DIHYDROBENZENE-1,2-DIOL DEHYDROGENASE"/>
    <property type="match status" value="1"/>
</dbReference>
<dbReference type="Pfam" id="PF22725">
    <property type="entry name" value="GFO_IDH_MocA_C3"/>
    <property type="match status" value="1"/>
</dbReference>
<dbReference type="SUPFAM" id="SSF51735">
    <property type="entry name" value="NAD(P)-binding Rossmann-fold domains"/>
    <property type="match status" value="1"/>
</dbReference>
<keyword evidence="7" id="KW-1185">Reference proteome</keyword>
<reference evidence="6 7" key="1">
    <citation type="submission" date="2014-10" db="EMBL/GenBank/DDBJ databases">
        <title>Genome sequence of Ponticoccus sp. strain UMTAT08 isolated from clonal culture of toxic dinoflagellate Alexandrium tamiyavanichii.</title>
        <authorList>
            <person name="Gan H.Y."/>
            <person name="Muhd D.-D."/>
            <person name="Mohd Noor M.E."/>
            <person name="Yeong Y.S."/>
            <person name="Usup G."/>
        </authorList>
    </citation>
    <scope>NUCLEOTIDE SEQUENCE [LARGE SCALE GENOMIC DNA]</scope>
    <source>
        <strain evidence="6 7">UMTAT08</strain>
    </source>
</reference>
<evidence type="ECO:0000313" key="6">
    <source>
        <dbReference type="EMBL" id="KHQ54076.1"/>
    </source>
</evidence>
<dbReference type="EMBL" id="JSUQ01000004">
    <property type="protein sequence ID" value="KHQ54076.1"/>
    <property type="molecule type" value="Genomic_DNA"/>
</dbReference>